<reference evidence="7 8" key="1">
    <citation type="journal article" date="2014" name="Nat. Commun.">
        <title>Klebsormidium flaccidum genome reveals primary factors for plant terrestrial adaptation.</title>
        <authorList>
            <person name="Hori K."/>
            <person name="Maruyama F."/>
            <person name="Fujisawa T."/>
            <person name="Togashi T."/>
            <person name="Yamamoto N."/>
            <person name="Seo M."/>
            <person name="Sato S."/>
            <person name="Yamada T."/>
            <person name="Mori H."/>
            <person name="Tajima N."/>
            <person name="Moriyama T."/>
            <person name="Ikeuchi M."/>
            <person name="Watanabe M."/>
            <person name="Wada H."/>
            <person name="Kobayashi K."/>
            <person name="Saito M."/>
            <person name="Masuda T."/>
            <person name="Sasaki-Sekimoto Y."/>
            <person name="Mashiguchi K."/>
            <person name="Awai K."/>
            <person name="Shimojima M."/>
            <person name="Masuda S."/>
            <person name="Iwai M."/>
            <person name="Nobusawa T."/>
            <person name="Narise T."/>
            <person name="Kondo S."/>
            <person name="Saito H."/>
            <person name="Sato R."/>
            <person name="Murakawa M."/>
            <person name="Ihara Y."/>
            <person name="Oshima-Yamada Y."/>
            <person name="Ohtaka K."/>
            <person name="Satoh M."/>
            <person name="Sonobe K."/>
            <person name="Ishii M."/>
            <person name="Ohtani R."/>
            <person name="Kanamori-Sato M."/>
            <person name="Honoki R."/>
            <person name="Miyazaki D."/>
            <person name="Mochizuki H."/>
            <person name="Umetsu J."/>
            <person name="Higashi K."/>
            <person name="Shibata D."/>
            <person name="Kamiya Y."/>
            <person name="Sato N."/>
            <person name="Nakamura Y."/>
            <person name="Tabata S."/>
            <person name="Ida S."/>
            <person name="Kurokawa K."/>
            <person name="Ohta H."/>
        </authorList>
    </citation>
    <scope>NUCLEOTIDE SEQUENCE [LARGE SCALE GENOMIC DNA]</scope>
    <source>
        <strain evidence="7 8">NIES-2285</strain>
    </source>
</reference>
<dbReference type="AlphaFoldDB" id="A0A1Y1HZF8"/>
<protein>
    <recommendedName>
        <fullName evidence="6">Dolichyl-diphosphooligosaccharide-protein glycosyltransferase subunit OST5</fullName>
    </recommendedName>
</protein>
<dbReference type="STRING" id="105231.A0A1Y1HZF8"/>
<keyword evidence="3 6" id="KW-0812">Transmembrane</keyword>
<dbReference type="EMBL" id="DF237123">
    <property type="protein sequence ID" value="GAQ84044.1"/>
    <property type="molecule type" value="Genomic_DNA"/>
</dbReference>
<evidence type="ECO:0000313" key="7">
    <source>
        <dbReference type="EMBL" id="GAQ84044.1"/>
    </source>
</evidence>
<evidence type="ECO:0000256" key="2">
    <source>
        <dbReference type="ARBA" id="ARBA00009825"/>
    </source>
</evidence>
<dbReference type="Pfam" id="PF05251">
    <property type="entry name" value="Ost5"/>
    <property type="match status" value="1"/>
</dbReference>
<comment type="similarity">
    <text evidence="2 6">Belongs to the OST5 family.</text>
</comment>
<comment type="subunit">
    <text evidence="6">Component of the oligosaccharyltransferase (OST) complex.</text>
</comment>
<dbReference type="GO" id="GO:0034976">
    <property type="term" value="P:response to endoplasmic reticulum stress"/>
    <property type="evidence" value="ECO:0000318"/>
    <property type="project" value="GO_Central"/>
</dbReference>
<dbReference type="OrthoDB" id="18408at2759"/>
<comment type="subcellular location">
    <subcellularLocation>
        <location evidence="1 6">Membrane</location>
        <topology evidence="1 6">Multi-pass membrane protein</topology>
    </subcellularLocation>
</comment>
<evidence type="ECO:0000256" key="4">
    <source>
        <dbReference type="ARBA" id="ARBA00022989"/>
    </source>
</evidence>
<sequence length="79" mass="8636">MALSEMQRVHSPVDPVLYPLLAVVLITLGLLFTASFFIYEVTSSKFSRNIVRELATGGVASVLLGFGSLFLLLWTGVYV</sequence>
<feature type="transmembrane region" description="Helical" evidence="6">
    <location>
        <begin position="20"/>
        <end position="42"/>
    </location>
</feature>
<evidence type="ECO:0000256" key="1">
    <source>
        <dbReference type="ARBA" id="ARBA00004141"/>
    </source>
</evidence>
<gene>
    <name evidence="7" type="ORF">KFL_001740030</name>
</gene>
<feature type="transmembrane region" description="Helical" evidence="6">
    <location>
        <begin position="54"/>
        <end position="77"/>
    </location>
</feature>
<dbReference type="Proteomes" id="UP000054558">
    <property type="component" value="Unassembled WGS sequence"/>
</dbReference>
<dbReference type="GO" id="GO:0006487">
    <property type="term" value="P:protein N-linked glycosylation"/>
    <property type="evidence" value="ECO:0007669"/>
    <property type="project" value="UniProtKB-UniRule"/>
</dbReference>
<evidence type="ECO:0000256" key="6">
    <source>
        <dbReference type="RuleBase" id="RU367008"/>
    </source>
</evidence>
<accession>A0A1Y1HZF8</accession>
<proteinExistence type="inferred from homology"/>
<keyword evidence="8" id="KW-1185">Reference proteome</keyword>
<dbReference type="GO" id="GO:0005789">
    <property type="term" value="C:endoplasmic reticulum membrane"/>
    <property type="evidence" value="ECO:0000318"/>
    <property type="project" value="GO_Central"/>
</dbReference>
<organism evidence="7 8">
    <name type="scientific">Klebsormidium nitens</name>
    <name type="common">Green alga</name>
    <name type="synonym">Ulothrix nitens</name>
    <dbReference type="NCBI Taxonomy" id="105231"/>
    <lineage>
        <taxon>Eukaryota</taxon>
        <taxon>Viridiplantae</taxon>
        <taxon>Streptophyta</taxon>
        <taxon>Klebsormidiophyceae</taxon>
        <taxon>Klebsormidiales</taxon>
        <taxon>Klebsormidiaceae</taxon>
        <taxon>Klebsormidium</taxon>
    </lineage>
</organism>
<comment type="function">
    <text evidence="6">Subunit of the oligosaccharyl transferase (OST) complex that catalyzes the initial transfer of a defined glycan (Glc(3)Man(9)GlcNAc(2) in eukaryotes) from the lipid carrier dolichol-pyrophosphate to an asparagine residue within an Asn-X-Ser/Thr consensus motif in nascent polypeptide chains, the first step in protein N-glycosylation. N-glycosylation occurs cotranslationally and the complex associates with the Sec61 complex at the channel-forming translocon complex that mediates protein translocation across the endoplasmic reticulum (ER). All subunits are required for a maximal enzyme activity.</text>
</comment>
<evidence type="ECO:0000256" key="3">
    <source>
        <dbReference type="ARBA" id="ARBA00022692"/>
    </source>
</evidence>
<keyword evidence="4 6" id="KW-1133">Transmembrane helix</keyword>
<keyword evidence="5 6" id="KW-0472">Membrane</keyword>
<dbReference type="PANTHER" id="PTHR13636">
    <property type="entry name" value="TRANSMEMBRANE PROTEIN 258"/>
    <property type="match status" value="1"/>
</dbReference>
<dbReference type="GO" id="GO:0062062">
    <property type="term" value="F:oligosaccharyltransferase complex binding"/>
    <property type="evidence" value="ECO:0000318"/>
    <property type="project" value="GO_Central"/>
</dbReference>
<evidence type="ECO:0000256" key="5">
    <source>
        <dbReference type="ARBA" id="ARBA00023136"/>
    </source>
</evidence>
<dbReference type="GO" id="GO:0008250">
    <property type="term" value="C:oligosaccharyltransferase complex"/>
    <property type="evidence" value="ECO:0007669"/>
    <property type="project" value="UniProtKB-UniRule"/>
</dbReference>
<name>A0A1Y1HZF8_KLENI</name>
<evidence type="ECO:0000313" key="8">
    <source>
        <dbReference type="Proteomes" id="UP000054558"/>
    </source>
</evidence>
<dbReference type="OMA" id="MERYVGP"/>
<dbReference type="InterPro" id="IPR007915">
    <property type="entry name" value="TMEM258/Ost5"/>
</dbReference>